<accession>A0ACB8QZL9</accession>
<dbReference type="Proteomes" id="UP000814033">
    <property type="component" value="Unassembled WGS sequence"/>
</dbReference>
<protein>
    <submittedName>
        <fullName evidence="1">WD40 repeat-like protein</fullName>
    </submittedName>
</protein>
<keyword evidence="2" id="KW-1185">Reference proteome</keyword>
<sequence>DGRHIASGSGDRTIRIWDAQTGQPVGTPLEGHASWVYSVAYSPDGTHIASGSHDQNMRIWEVQPNMPHTNQLYHSHLVKLSPRLNHSLCNPHNLNALHNGSDIQLSITSDGWIVDSACSPPALVMWLPPHNRNLYTPSTNHIIGAHTEVDLSDFAHGPDWTKCMK</sequence>
<organism evidence="1 2">
    <name type="scientific">Auriscalpium vulgare</name>
    <dbReference type="NCBI Taxonomy" id="40419"/>
    <lineage>
        <taxon>Eukaryota</taxon>
        <taxon>Fungi</taxon>
        <taxon>Dikarya</taxon>
        <taxon>Basidiomycota</taxon>
        <taxon>Agaricomycotina</taxon>
        <taxon>Agaricomycetes</taxon>
        <taxon>Russulales</taxon>
        <taxon>Auriscalpiaceae</taxon>
        <taxon>Auriscalpium</taxon>
    </lineage>
</organism>
<gene>
    <name evidence="1" type="ORF">FA95DRAFT_1621737</name>
</gene>
<reference evidence="1" key="1">
    <citation type="submission" date="2021-02" db="EMBL/GenBank/DDBJ databases">
        <authorList>
            <consortium name="DOE Joint Genome Institute"/>
            <person name="Ahrendt S."/>
            <person name="Looney B.P."/>
            <person name="Miyauchi S."/>
            <person name="Morin E."/>
            <person name="Drula E."/>
            <person name="Courty P.E."/>
            <person name="Chicoki N."/>
            <person name="Fauchery L."/>
            <person name="Kohler A."/>
            <person name="Kuo A."/>
            <person name="Labutti K."/>
            <person name="Pangilinan J."/>
            <person name="Lipzen A."/>
            <person name="Riley R."/>
            <person name="Andreopoulos W."/>
            <person name="He G."/>
            <person name="Johnson J."/>
            <person name="Barry K.W."/>
            <person name="Grigoriev I.V."/>
            <person name="Nagy L."/>
            <person name="Hibbett D."/>
            <person name="Henrissat B."/>
            <person name="Matheny P.B."/>
            <person name="Labbe J."/>
            <person name="Martin F."/>
        </authorList>
    </citation>
    <scope>NUCLEOTIDE SEQUENCE</scope>
    <source>
        <strain evidence="1">FP105234-sp</strain>
    </source>
</reference>
<evidence type="ECO:0000313" key="2">
    <source>
        <dbReference type="Proteomes" id="UP000814033"/>
    </source>
</evidence>
<name>A0ACB8QZL9_9AGAM</name>
<reference evidence="1" key="2">
    <citation type="journal article" date="2022" name="New Phytol.">
        <title>Evolutionary transition to the ectomycorrhizal habit in the genomes of a hyperdiverse lineage of mushroom-forming fungi.</title>
        <authorList>
            <person name="Looney B."/>
            <person name="Miyauchi S."/>
            <person name="Morin E."/>
            <person name="Drula E."/>
            <person name="Courty P.E."/>
            <person name="Kohler A."/>
            <person name="Kuo A."/>
            <person name="LaButti K."/>
            <person name="Pangilinan J."/>
            <person name="Lipzen A."/>
            <person name="Riley R."/>
            <person name="Andreopoulos W."/>
            <person name="He G."/>
            <person name="Johnson J."/>
            <person name="Nolan M."/>
            <person name="Tritt A."/>
            <person name="Barry K.W."/>
            <person name="Grigoriev I.V."/>
            <person name="Nagy L.G."/>
            <person name="Hibbett D."/>
            <person name="Henrissat B."/>
            <person name="Matheny P.B."/>
            <person name="Labbe J."/>
            <person name="Martin F.M."/>
        </authorList>
    </citation>
    <scope>NUCLEOTIDE SEQUENCE</scope>
    <source>
        <strain evidence="1">FP105234-sp</strain>
    </source>
</reference>
<evidence type="ECO:0000313" key="1">
    <source>
        <dbReference type="EMBL" id="KAI0037289.1"/>
    </source>
</evidence>
<comment type="caution">
    <text evidence="1">The sequence shown here is derived from an EMBL/GenBank/DDBJ whole genome shotgun (WGS) entry which is preliminary data.</text>
</comment>
<feature type="non-terminal residue" evidence="1">
    <location>
        <position position="1"/>
    </location>
</feature>
<proteinExistence type="predicted"/>
<dbReference type="EMBL" id="MU277134">
    <property type="protein sequence ID" value="KAI0037289.1"/>
    <property type="molecule type" value="Genomic_DNA"/>
</dbReference>